<sequence>MNLLVGFFGYFVAFLFAYGFRDEIVAANHLAFLMLVGGVALVAATLSIPLIKNASRLTVPNAAKLTLSVSLATNLLAVGVGSIISARYKNEGSVTAGFSTSTDVLVAGGLFAGAIIASWFVWRSLQQLSL</sequence>
<dbReference type="Proteomes" id="UP001257739">
    <property type="component" value="Unassembled WGS sequence"/>
</dbReference>
<protein>
    <submittedName>
        <fullName evidence="2">Uncharacterized protein</fullName>
    </submittedName>
</protein>
<evidence type="ECO:0000256" key="1">
    <source>
        <dbReference type="SAM" id="Phobius"/>
    </source>
</evidence>
<feature type="transmembrane region" description="Helical" evidence="1">
    <location>
        <begin position="63"/>
        <end position="84"/>
    </location>
</feature>
<keyword evidence="1" id="KW-0472">Membrane</keyword>
<reference evidence="2 3" key="1">
    <citation type="submission" date="2023-07" db="EMBL/GenBank/DDBJ databases">
        <title>Sorghum-associated microbial communities from plants grown in Nebraska, USA.</title>
        <authorList>
            <person name="Schachtman D."/>
        </authorList>
    </citation>
    <scope>NUCLEOTIDE SEQUENCE [LARGE SCALE GENOMIC DNA]</scope>
    <source>
        <strain evidence="2 3">BE248</strain>
    </source>
</reference>
<accession>A0ABU1ULW2</accession>
<comment type="caution">
    <text evidence="2">The sequence shown here is derived from an EMBL/GenBank/DDBJ whole genome shotgun (WGS) entry which is preliminary data.</text>
</comment>
<feature type="transmembrane region" description="Helical" evidence="1">
    <location>
        <begin position="104"/>
        <end position="122"/>
    </location>
</feature>
<keyword evidence="1" id="KW-0812">Transmembrane</keyword>
<dbReference type="EMBL" id="JAVDWH010000001">
    <property type="protein sequence ID" value="MDR7086143.1"/>
    <property type="molecule type" value="Genomic_DNA"/>
</dbReference>
<keyword evidence="3" id="KW-1185">Reference proteome</keyword>
<evidence type="ECO:0000313" key="2">
    <source>
        <dbReference type="EMBL" id="MDR7086143.1"/>
    </source>
</evidence>
<dbReference type="RefSeq" id="WP_309967419.1">
    <property type="nucleotide sequence ID" value="NZ_JAVDWH010000001.1"/>
</dbReference>
<organism evidence="2 3">
    <name type="scientific">Aeromicrobium panaciterrae</name>
    <dbReference type="NCBI Taxonomy" id="363861"/>
    <lineage>
        <taxon>Bacteria</taxon>
        <taxon>Bacillati</taxon>
        <taxon>Actinomycetota</taxon>
        <taxon>Actinomycetes</taxon>
        <taxon>Propionibacteriales</taxon>
        <taxon>Nocardioidaceae</taxon>
        <taxon>Aeromicrobium</taxon>
    </lineage>
</organism>
<feature type="transmembrane region" description="Helical" evidence="1">
    <location>
        <begin position="31"/>
        <end position="51"/>
    </location>
</feature>
<proteinExistence type="predicted"/>
<name>A0ABU1ULW2_9ACTN</name>
<keyword evidence="1" id="KW-1133">Transmembrane helix</keyword>
<evidence type="ECO:0000313" key="3">
    <source>
        <dbReference type="Proteomes" id="UP001257739"/>
    </source>
</evidence>
<gene>
    <name evidence="2" type="ORF">J2X11_000982</name>
</gene>